<dbReference type="PANTHER" id="PTHR30146">
    <property type="entry name" value="LACI-RELATED TRANSCRIPTIONAL REPRESSOR"/>
    <property type="match status" value="1"/>
</dbReference>
<dbReference type="Pfam" id="PF13407">
    <property type="entry name" value="Peripla_BP_4"/>
    <property type="match status" value="1"/>
</dbReference>
<accession>A0A1H5ZZF7</accession>
<dbReference type="EMBL" id="FNUZ01000004">
    <property type="protein sequence ID" value="SEG41540.1"/>
    <property type="molecule type" value="Genomic_DNA"/>
</dbReference>
<dbReference type="SMART" id="SM00354">
    <property type="entry name" value="HTH_LACI"/>
    <property type="match status" value="1"/>
</dbReference>
<dbReference type="InterPro" id="IPR025997">
    <property type="entry name" value="SBP_2_dom"/>
</dbReference>
<keyword evidence="3" id="KW-0804">Transcription</keyword>
<dbReference type="Gene3D" id="1.10.260.40">
    <property type="entry name" value="lambda repressor-like DNA-binding domains"/>
    <property type="match status" value="1"/>
</dbReference>
<evidence type="ECO:0000256" key="1">
    <source>
        <dbReference type="ARBA" id="ARBA00023015"/>
    </source>
</evidence>
<gene>
    <name evidence="5" type="ORF">SAMN04488045_2726</name>
</gene>
<evidence type="ECO:0000313" key="5">
    <source>
        <dbReference type="EMBL" id="SEG41540.1"/>
    </source>
</evidence>
<evidence type="ECO:0000256" key="2">
    <source>
        <dbReference type="ARBA" id="ARBA00023125"/>
    </source>
</evidence>
<dbReference type="InterPro" id="IPR000843">
    <property type="entry name" value="HTH_LacI"/>
</dbReference>
<keyword evidence="1" id="KW-0805">Transcription regulation</keyword>
<dbReference type="PROSITE" id="PS00356">
    <property type="entry name" value="HTH_LACI_1"/>
    <property type="match status" value="1"/>
</dbReference>
<dbReference type="GO" id="GO:0000976">
    <property type="term" value="F:transcription cis-regulatory region binding"/>
    <property type="evidence" value="ECO:0007669"/>
    <property type="project" value="TreeGrafter"/>
</dbReference>
<dbReference type="PANTHER" id="PTHR30146:SF152">
    <property type="entry name" value="TRANSCRIPTIONAL REGULATORY PROTEIN"/>
    <property type="match status" value="1"/>
</dbReference>
<evidence type="ECO:0000313" key="6">
    <source>
        <dbReference type="Proteomes" id="UP000236752"/>
    </source>
</evidence>
<organism evidence="5 6">
    <name type="scientific">Thalassococcus halodurans</name>
    <dbReference type="NCBI Taxonomy" id="373675"/>
    <lineage>
        <taxon>Bacteria</taxon>
        <taxon>Pseudomonadati</taxon>
        <taxon>Pseudomonadota</taxon>
        <taxon>Alphaproteobacteria</taxon>
        <taxon>Rhodobacterales</taxon>
        <taxon>Roseobacteraceae</taxon>
        <taxon>Thalassococcus</taxon>
    </lineage>
</organism>
<dbReference type="OrthoDB" id="9805774at2"/>
<dbReference type="SUPFAM" id="SSF53822">
    <property type="entry name" value="Periplasmic binding protein-like I"/>
    <property type="match status" value="1"/>
</dbReference>
<keyword evidence="2" id="KW-0238">DNA-binding</keyword>
<dbReference type="SUPFAM" id="SSF47413">
    <property type="entry name" value="lambda repressor-like DNA-binding domains"/>
    <property type="match status" value="1"/>
</dbReference>
<dbReference type="Pfam" id="PF00356">
    <property type="entry name" value="LacI"/>
    <property type="match status" value="1"/>
</dbReference>
<keyword evidence="6" id="KW-1185">Reference proteome</keyword>
<dbReference type="GO" id="GO:0003700">
    <property type="term" value="F:DNA-binding transcription factor activity"/>
    <property type="evidence" value="ECO:0007669"/>
    <property type="project" value="TreeGrafter"/>
</dbReference>
<feature type="domain" description="HTH lacI-type" evidence="4">
    <location>
        <begin position="4"/>
        <end position="47"/>
    </location>
</feature>
<reference evidence="5 6" key="1">
    <citation type="submission" date="2016-10" db="EMBL/GenBank/DDBJ databases">
        <authorList>
            <person name="de Groot N.N."/>
        </authorList>
    </citation>
    <scope>NUCLEOTIDE SEQUENCE [LARGE SCALE GENOMIC DNA]</scope>
    <source>
        <strain evidence="5 6">DSM 26915</strain>
    </source>
</reference>
<dbReference type="AlphaFoldDB" id="A0A1H5ZZF7"/>
<dbReference type="CDD" id="cd01392">
    <property type="entry name" value="HTH_LacI"/>
    <property type="match status" value="1"/>
</dbReference>
<dbReference type="InterPro" id="IPR010982">
    <property type="entry name" value="Lambda_DNA-bd_dom_sf"/>
</dbReference>
<dbReference type="PRINTS" id="PR00036">
    <property type="entry name" value="HTHLACI"/>
</dbReference>
<dbReference type="InterPro" id="IPR028082">
    <property type="entry name" value="Peripla_BP_I"/>
</dbReference>
<dbReference type="CDD" id="cd06307">
    <property type="entry name" value="PBP1_sugar_binding"/>
    <property type="match status" value="1"/>
</dbReference>
<sequence>MKRPTIPDLAEAAGVSVSTVNRIINGAENVRESTRESVLRTAEEIGFYGLGAMTQSVMAQRKTYHLGVLLQQSGRTFYDELGKAIRSAAEMHPNCRIKLTLEFVSNLSPENVAQQIISLGERCESIAVVAAQHPIVANAIDTVLDNGVPVAALIGPLSARGNVSFVGLDNWKIGRTAAWAFDKMVRNPGKIGILVGNHRFRNQEMNESGFRSYMREYNPNFTLLEPQATYESAAAARDIVEQMLRDHPDLCGLFISGGGITGAIGALRDNPRRDDFVAVGYELFDVTRSALADGTLTMLIAHPMEAFAREAIATMIKSKDLGPGAGAQRVALGFDIFTPENI</sequence>
<name>A0A1H5ZZF7_9RHOB</name>
<dbReference type="Gene3D" id="3.40.50.2300">
    <property type="match status" value="2"/>
</dbReference>
<evidence type="ECO:0000259" key="4">
    <source>
        <dbReference type="PROSITE" id="PS50932"/>
    </source>
</evidence>
<evidence type="ECO:0000256" key="3">
    <source>
        <dbReference type="ARBA" id="ARBA00023163"/>
    </source>
</evidence>
<dbReference type="Proteomes" id="UP000236752">
    <property type="component" value="Unassembled WGS sequence"/>
</dbReference>
<proteinExistence type="predicted"/>
<protein>
    <submittedName>
        <fullName evidence="5">Transcriptional regulator, LacI family</fullName>
    </submittedName>
</protein>
<dbReference type="RefSeq" id="WP_103911050.1">
    <property type="nucleotide sequence ID" value="NZ_FNUZ01000004.1"/>
</dbReference>
<dbReference type="PROSITE" id="PS50932">
    <property type="entry name" value="HTH_LACI_2"/>
    <property type="match status" value="1"/>
</dbReference>